<sequence length="117" mass="13374">MNVVEFLNKHSIAITPLRVKIIEILNEKKEPLSYDEILSKLEANKTTFYRNMQLFEAQGIVTSFEKDHKNYYELGSGAKAYFVCDICHKVTNIKVPFLKEAKLVKSAVIKGVCNTCE</sequence>
<reference evidence="2 3" key="1">
    <citation type="submission" date="2016-07" db="EMBL/GenBank/DDBJ databases">
        <title>Comparative genomics of the Campylobacter concisus group.</title>
        <authorList>
            <person name="Miller W.G."/>
            <person name="Yee E."/>
            <person name="Chapman M.H."/>
            <person name="Huynh S."/>
            <person name="Bono J.L."/>
            <person name="On S.L.W."/>
            <person name="StLeger J."/>
            <person name="Foster G."/>
            <person name="Parker C.T."/>
        </authorList>
    </citation>
    <scope>NUCLEOTIDE SEQUENCE [LARGE SCALE GENOMIC DNA]</scope>
    <source>
        <strain evidence="2 3">CCUG 21559</strain>
    </source>
</reference>
<feature type="binding site" evidence="1">
    <location>
        <position position="84"/>
    </location>
    <ligand>
        <name>Zn(2+)</name>
        <dbReference type="ChEBI" id="CHEBI:29105"/>
    </ligand>
</feature>
<dbReference type="RefSeq" id="WP_034970050.1">
    <property type="nucleotide sequence ID" value="NZ_CP012542.1"/>
</dbReference>
<dbReference type="GO" id="GO:0003700">
    <property type="term" value="F:DNA-binding transcription factor activity"/>
    <property type="evidence" value="ECO:0007669"/>
    <property type="project" value="InterPro"/>
</dbReference>
<dbReference type="InterPro" id="IPR036390">
    <property type="entry name" value="WH_DNA-bd_sf"/>
</dbReference>
<dbReference type="PANTHER" id="PTHR33202:SF7">
    <property type="entry name" value="FERRIC UPTAKE REGULATION PROTEIN"/>
    <property type="match status" value="1"/>
</dbReference>
<dbReference type="AlphaFoldDB" id="A0A6G5QIY3"/>
<protein>
    <submittedName>
        <fullName evidence="2">Transcriptional regulator, Fur family</fullName>
    </submittedName>
</protein>
<dbReference type="GO" id="GO:1900376">
    <property type="term" value="P:regulation of secondary metabolite biosynthetic process"/>
    <property type="evidence" value="ECO:0007669"/>
    <property type="project" value="TreeGrafter"/>
</dbReference>
<organism evidence="2 3">
    <name type="scientific">Campylobacter mucosalis CCUG 21559</name>
    <dbReference type="NCBI Taxonomy" id="1032067"/>
    <lineage>
        <taxon>Bacteria</taxon>
        <taxon>Pseudomonadati</taxon>
        <taxon>Campylobacterota</taxon>
        <taxon>Epsilonproteobacteria</taxon>
        <taxon>Campylobacterales</taxon>
        <taxon>Campylobacteraceae</taxon>
        <taxon>Campylobacter</taxon>
    </lineage>
</organism>
<dbReference type="Pfam" id="PF01475">
    <property type="entry name" value="FUR"/>
    <property type="match status" value="1"/>
</dbReference>
<dbReference type="GO" id="GO:0008270">
    <property type="term" value="F:zinc ion binding"/>
    <property type="evidence" value="ECO:0007669"/>
    <property type="project" value="TreeGrafter"/>
</dbReference>
<dbReference type="GO" id="GO:0045892">
    <property type="term" value="P:negative regulation of DNA-templated transcription"/>
    <property type="evidence" value="ECO:0007669"/>
    <property type="project" value="TreeGrafter"/>
</dbReference>
<accession>A0A6G5QIY3</accession>
<evidence type="ECO:0000313" key="3">
    <source>
        <dbReference type="Proteomes" id="UP000503264"/>
    </source>
</evidence>
<comment type="cofactor">
    <cofactor evidence="1">
        <name>Zn(2+)</name>
        <dbReference type="ChEBI" id="CHEBI:29105"/>
    </cofactor>
    <text evidence="1">Binds 1 zinc ion per subunit.</text>
</comment>
<dbReference type="PANTHER" id="PTHR33202">
    <property type="entry name" value="ZINC UPTAKE REGULATION PROTEIN"/>
    <property type="match status" value="1"/>
</dbReference>
<name>A0A6G5QIY3_9BACT</name>
<evidence type="ECO:0000313" key="2">
    <source>
        <dbReference type="EMBL" id="QCD45582.1"/>
    </source>
</evidence>
<proteinExistence type="predicted"/>
<gene>
    <name evidence="2" type="ORF">CMUC_1834</name>
</gene>
<dbReference type="Gene3D" id="1.10.10.10">
    <property type="entry name" value="Winged helix-like DNA-binding domain superfamily/Winged helix DNA-binding domain"/>
    <property type="match status" value="1"/>
</dbReference>
<keyword evidence="3" id="KW-1185">Reference proteome</keyword>
<dbReference type="EMBL" id="CP012542">
    <property type="protein sequence ID" value="QCD45582.1"/>
    <property type="molecule type" value="Genomic_DNA"/>
</dbReference>
<keyword evidence="1" id="KW-0479">Metal-binding</keyword>
<evidence type="ECO:0000256" key="1">
    <source>
        <dbReference type="PIRSR" id="PIRSR602481-1"/>
    </source>
</evidence>
<dbReference type="InterPro" id="IPR036388">
    <property type="entry name" value="WH-like_DNA-bd_sf"/>
</dbReference>
<dbReference type="GO" id="GO:0000976">
    <property type="term" value="F:transcription cis-regulatory region binding"/>
    <property type="evidence" value="ECO:0007669"/>
    <property type="project" value="TreeGrafter"/>
</dbReference>
<keyword evidence="1" id="KW-0862">Zinc</keyword>
<dbReference type="InterPro" id="IPR002481">
    <property type="entry name" value="FUR"/>
</dbReference>
<feature type="binding site" evidence="1">
    <location>
        <position position="87"/>
    </location>
    <ligand>
        <name>Zn(2+)</name>
        <dbReference type="ChEBI" id="CHEBI:29105"/>
    </ligand>
</feature>
<dbReference type="SUPFAM" id="SSF46785">
    <property type="entry name" value="Winged helix' DNA-binding domain"/>
    <property type="match status" value="1"/>
</dbReference>
<dbReference type="Proteomes" id="UP000503264">
    <property type="component" value="Chromosome"/>
</dbReference>